<dbReference type="STRING" id="3818.A0A445DX67"/>
<keyword evidence="1" id="KW-0436">Ligase</keyword>
<evidence type="ECO:0000313" key="6">
    <source>
        <dbReference type="EMBL" id="RYR67790.1"/>
    </source>
</evidence>
<keyword evidence="4" id="KW-0648">Protein biosynthesis</keyword>
<dbReference type="Pfam" id="PF00152">
    <property type="entry name" value="tRNA-synt_2"/>
    <property type="match status" value="1"/>
</dbReference>
<evidence type="ECO:0000256" key="2">
    <source>
        <dbReference type="ARBA" id="ARBA00022741"/>
    </source>
</evidence>
<dbReference type="EMBL" id="SDMP01000003">
    <property type="protein sequence ID" value="RYR67790.1"/>
    <property type="molecule type" value="Genomic_DNA"/>
</dbReference>
<protein>
    <recommendedName>
        <fullName evidence="5">Aminoacyl-tRNA synthetase class II (D/K/N) domain-containing protein</fullName>
    </recommendedName>
</protein>
<proteinExistence type="predicted"/>
<evidence type="ECO:0000256" key="1">
    <source>
        <dbReference type="ARBA" id="ARBA00022598"/>
    </source>
</evidence>
<evidence type="ECO:0000259" key="5">
    <source>
        <dbReference type="Pfam" id="PF00152"/>
    </source>
</evidence>
<dbReference type="InterPro" id="IPR045864">
    <property type="entry name" value="aa-tRNA-synth_II/BPL/LPL"/>
</dbReference>
<name>A0A445DX67_ARAHY</name>
<evidence type="ECO:0000256" key="3">
    <source>
        <dbReference type="ARBA" id="ARBA00022840"/>
    </source>
</evidence>
<dbReference type="Proteomes" id="UP000289738">
    <property type="component" value="Chromosome A03"/>
</dbReference>
<dbReference type="GO" id="GO:0006418">
    <property type="term" value="P:tRNA aminoacylation for protein translation"/>
    <property type="evidence" value="ECO:0007669"/>
    <property type="project" value="InterPro"/>
</dbReference>
<dbReference type="AlphaFoldDB" id="A0A445DX67"/>
<feature type="domain" description="Aminoacyl-tRNA synthetase class II (D/K/N)" evidence="5">
    <location>
        <begin position="72"/>
        <end position="218"/>
    </location>
</feature>
<dbReference type="GO" id="GO:0004812">
    <property type="term" value="F:aminoacyl-tRNA ligase activity"/>
    <property type="evidence" value="ECO:0007669"/>
    <property type="project" value="InterPro"/>
</dbReference>
<dbReference type="InterPro" id="IPR004115">
    <property type="entry name" value="GAD-like_sf"/>
</dbReference>
<keyword evidence="2" id="KW-0547">Nucleotide-binding</keyword>
<evidence type="ECO:0000256" key="4">
    <source>
        <dbReference type="ARBA" id="ARBA00022917"/>
    </source>
</evidence>
<dbReference type="GO" id="GO:0005524">
    <property type="term" value="F:ATP binding"/>
    <property type="evidence" value="ECO:0007669"/>
    <property type="project" value="UniProtKB-KW"/>
</dbReference>
<dbReference type="Gene3D" id="3.30.1360.30">
    <property type="entry name" value="GAD-like domain"/>
    <property type="match status" value="1"/>
</dbReference>
<keyword evidence="3" id="KW-0067">ATP-binding</keyword>
<comment type="caution">
    <text evidence="6">The sequence shown here is derived from an EMBL/GenBank/DDBJ whole genome shotgun (WGS) entry which is preliminary data.</text>
</comment>
<gene>
    <name evidence="6" type="ORF">Ahy_A03g014222</name>
</gene>
<reference evidence="6 7" key="1">
    <citation type="submission" date="2019-01" db="EMBL/GenBank/DDBJ databases">
        <title>Sequencing of cultivated peanut Arachis hypogaea provides insights into genome evolution and oil improvement.</title>
        <authorList>
            <person name="Chen X."/>
        </authorList>
    </citation>
    <scope>NUCLEOTIDE SEQUENCE [LARGE SCALE GENOMIC DNA]</scope>
    <source>
        <strain evidence="7">cv. Fuhuasheng</strain>
        <tissue evidence="6">Leaves</tissue>
    </source>
</reference>
<dbReference type="InterPro" id="IPR004364">
    <property type="entry name" value="Aa-tRNA-synt_II"/>
</dbReference>
<dbReference type="GO" id="GO:0005737">
    <property type="term" value="C:cytoplasm"/>
    <property type="evidence" value="ECO:0007669"/>
    <property type="project" value="InterPro"/>
</dbReference>
<evidence type="ECO:0000313" key="7">
    <source>
        <dbReference type="Proteomes" id="UP000289738"/>
    </source>
</evidence>
<accession>A0A445DX67</accession>
<keyword evidence="7" id="KW-1185">Reference proteome</keyword>
<organism evidence="6 7">
    <name type="scientific">Arachis hypogaea</name>
    <name type="common">Peanut</name>
    <dbReference type="NCBI Taxonomy" id="3818"/>
    <lineage>
        <taxon>Eukaryota</taxon>
        <taxon>Viridiplantae</taxon>
        <taxon>Streptophyta</taxon>
        <taxon>Embryophyta</taxon>
        <taxon>Tracheophyta</taxon>
        <taxon>Spermatophyta</taxon>
        <taxon>Magnoliopsida</taxon>
        <taxon>eudicotyledons</taxon>
        <taxon>Gunneridae</taxon>
        <taxon>Pentapetalae</taxon>
        <taxon>rosids</taxon>
        <taxon>fabids</taxon>
        <taxon>Fabales</taxon>
        <taxon>Fabaceae</taxon>
        <taxon>Papilionoideae</taxon>
        <taxon>50 kb inversion clade</taxon>
        <taxon>dalbergioids sensu lato</taxon>
        <taxon>Dalbergieae</taxon>
        <taxon>Pterocarpus clade</taxon>
        <taxon>Arachis</taxon>
    </lineage>
</organism>
<sequence>MVASHSDISLTPGSYCDISLTLPDAHSGTSDLNLSTSMLLQLMDSLSSNIYAYFETALHLDLQCMFIAWHKQEVIVQVFLDIKVCAITKSISQAFTYAEAMNRHGSGRQDTRIDLELKDISDFFLQSSFRVLSSNMQAFNFGSLIFQCLSGMIRSRGLSTGSTSSFPCAKDMNDLTSPHALAYDMVYNGVEIGRGSLRIYKRDMQQKALEITGISMEQEKICNI</sequence>
<dbReference type="SUPFAM" id="SSF55681">
    <property type="entry name" value="Class II aaRS and biotin synthetases"/>
    <property type="match status" value="1"/>
</dbReference>
<dbReference type="Gene3D" id="3.30.930.10">
    <property type="entry name" value="Bira Bifunctional Protein, Domain 2"/>
    <property type="match status" value="1"/>
</dbReference>